<dbReference type="AlphaFoldDB" id="A0A1D9DYE5"/>
<dbReference type="EMBL" id="CP015208">
    <property type="protein sequence ID" value="AOY55819.1"/>
    <property type="molecule type" value="Genomic_DNA"/>
</dbReference>
<comment type="similarity">
    <text evidence="1">Belongs to the GSP E family.</text>
</comment>
<dbReference type="KEGG" id="rpla:A4Z71_02170"/>
<dbReference type="InterPro" id="IPR050921">
    <property type="entry name" value="T4SS_GSP_E_ATPase"/>
</dbReference>
<dbReference type="InterPro" id="IPR027417">
    <property type="entry name" value="P-loop_NTPase"/>
</dbReference>
<gene>
    <name evidence="3" type="ORF">A4Z71_02170</name>
</gene>
<sequence>MYDVSAYAGSVRNRVVGDGLTLSEAILAELDSGFESGQLPLAAEPQLASLIERQLLGVGEIDDLMAEPSIEEIWVNPDGQIYYSKSGTRHRFGKTISAEKCAELVEKLLRQTGRRIDRATPFVDATLADGSRLHIVGYGLTDKSFSINIRKFGSQQLSLASLLASKMIEPDHLQKITSAINQRQTIIVAGGTNSGKTTLLGAMLNYISNKERVVTIEDTRELQLSVDDWVALQTRPENIEGSGEINMRRLVRESLRMRPDRLVIGEVRGAEAFDLLMALNSGVAGMATIHANSPTAAIEKLHSLPLLAGSNISEAFVQKAIQSSIDLIIYCQMLPSGLRRVTAIEELSAMRAIEASQN</sequence>
<dbReference type="STRING" id="535712.A4Z71_02170"/>
<accession>A0A1D9DYE5</accession>
<evidence type="ECO:0000313" key="4">
    <source>
        <dbReference type="Proteomes" id="UP000243784"/>
    </source>
</evidence>
<organism evidence="3 4">
    <name type="scientific">Candidatus Rhodoluna planktonica</name>
    <dbReference type="NCBI Taxonomy" id="535712"/>
    <lineage>
        <taxon>Bacteria</taxon>
        <taxon>Bacillati</taxon>
        <taxon>Actinomycetota</taxon>
        <taxon>Actinomycetes</taxon>
        <taxon>Micrococcales</taxon>
        <taxon>Microbacteriaceae</taxon>
        <taxon>Luna cluster</taxon>
        <taxon>Luna-1 subcluster</taxon>
        <taxon>Rhodoluna</taxon>
    </lineage>
</organism>
<dbReference type="PANTHER" id="PTHR30486:SF6">
    <property type="entry name" value="TYPE IV PILUS RETRACTATION ATPASE PILT"/>
    <property type="match status" value="1"/>
</dbReference>
<evidence type="ECO:0000256" key="1">
    <source>
        <dbReference type="ARBA" id="ARBA00006611"/>
    </source>
</evidence>
<name>A0A1D9DYE5_9MICO</name>
<protein>
    <recommendedName>
        <fullName evidence="2">Bacterial type II secretion system protein E domain-containing protein</fullName>
    </recommendedName>
</protein>
<dbReference type="CDD" id="cd01130">
    <property type="entry name" value="VirB11-like_ATPase"/>
    <property type="match status" value="1"/>
</dbReference>
<feature type="domain" description="Bacterial type II secretion system protein E" evidence="2">
    <location>
        <begin position="146"/>
        <end position="332"/>
    </location>
</feature>
<dbReference type="Gene3D" id="3.40.50.300">
    <property type="entry name" value="P-loop containing nucleotide triphosphate hydrolases"/>
    <property type="match status" value="1"/>
</dbReference>
<dbReference type="Proteomes" id="UP000243784">
    <property type="component" value="Chromosome"/>
</dbReference>
<keyword evidence="4" id="KW-1185">Reference proteome</keyword>
<proteinExistence type="inferred from homology"/>
<dbReference type="SUPFAM" id="SSF52540">
    <property type="entry name" value="P-loop containing nucleoside triphosphate hydrolases"/>
    <property type="match status" value="1"/>
</dbReference>
<dbReference type="Pfam" id="PF00437">
    <property type="entry name" value="T2SSE"/>
    <property type="match status" value="1"/>
</dbReference>
<evidence type="ECO:0000259" key="2">
    <source>
        <dbReference type="Pfam" id="PF00437"/>
    </source>
</evidence>
<dbReference type="Gene3D" id="3.30.450.380">
    <property type="match status" value="1"/>
</dbReference>
<dbReference type="OrthoDB" id="9810761at2"/>
<dbReference type="InterPro" id="IPR001482">
    <property type="entry name" value="T2SS/T4SS_dom"/>
</dbReference>
<dbReference type="GO" id="GO:0016887">
    <property type="term" value="F:ATP hydrolysis activity"/>
    <property type="evidence" value="ECO:0007669"/>
    <property type="project" value="InterPro"/>
</dbReference>
<evidence type="ECO:0000313" key="3">
    <source>
        <dbReference type="EMBL" id="AOY55819.1"/>
    </source>
</evidence>
<dbReference type="PANTHER" id="PTHR30486">
    <property type="entry name" value="TWITCHING MOTILITY PROTEIN PILT"/>
    <property type="match status" value="1"/>
</dbReference>
<reference evidence="3 4" key="1">
    <citation type="journal article" date="2016" name="Biochim. Biophys. Acta">
        <title>Photochemical characterization of actinorhodopsin and its functional existence in the natural host.</title>
        <authorList>
            <person name="Nakamura S."/>
            <person name="Kikukawa T."/>
            <person name="Tamogami J."/>
            <person name="Kamiya M."/>
            <person name="Aizawa T."/>
            <person name="Hahn M.W."/>
            <person name="Ihara K."/>
            <person name="Kamo N."/>
            <person name="Demura M."/>
        </authorList>
    </citation>
    <scope>NUCLEOTIDE SEQUENCE [LARGE SCALE GENOMIC DNA]</scope>
    <source>
        <strain evidence="3 4">MWH-Dar1</strain>
    </source>
</reference>
<dbReference type="RefSeq" id="WP_070954331.1">
    <property type="nucleotide sequence ID" value="NZ_CP015208.1"/>
</dbReference>